<keyword evidence="9 11" id="KW-0807">Transducer</keyword>
<name>A0A0G2UET3_BACDO</name>
<feature type="transmembrane region" description="Helical" evidence="11">
    <location>
        <begin position="44"/>
        <end position="65"/>
    </location>
</feature>
<feature type="transmembrane region" description="Helical" evidence="11">
    <location>
        <begin position="286"/>
        <end position="313"/>
    </location>
</feature>
<gene>
    <name evidence="12" type="primary">OR69a</name>
</gene>
<evidence type="ECO:0000256" key="3">
    <source>
        <dbReference type="ARBA" id="ARBA00022606"/>
    </source>
</evidence>
<feature type="transmembrane region" description="Helical" evidence="11">
    <location>
        <begin position="85"/>
        <end position="103"/>
    </location>
</feature>
<evidence type="ECO:0000256" key="10">
    <source>
        <dbReference type="ARBA" id="ARBA00038679"/>
    </source>
</evidence>
<keyword evidence="8 11" id="KW-0675">Receptor</keyword>
<keyword evidence="7 11" id="KW-0472">Membrane</keyword>
<accession>A0A0G2UET3</accession>
<evidence type="ECO:0000256" key="5">
    <source>
        <dbReference type="ARBA" id="ARBA00022725"/>
    </source>
</evidence>
<feature type="transmembrane region" description="Helical" evidence="11">
    <location>
        <begin position="158"/>
        <end position="177"/>
    </location>
</feature>
<evidence type="ECO:0000256" key="2">
    <source>
        <dbReference type="ARBA" id="ARBA00022475"/>
    </source>
</evidence>
<dbReference type="GO" id="GO:0005549">
    <property type="term" value="F:odorant binding"/>
    <property type="evidence" value="ECO:0007669"/>
    <property type="project" value="InterPro"/>
</dbReference>
<evidence type="ECO:0000256" key="11">
    <source>
        <dbReference type="RuleBase" id="RU351113"/>
    </source>
</evidence>
<dbReference type="GO" id="GO:0004984">
    <property type="term" value="F:olfactory receptor activity"/>
    <property type="evidence" value="ECO:0007669"/>
    <property type="project" value="InterPro"/>
</dbReference>
<keyword evidence="3 11" id="KW-0716">Sensory transduction</keyword>
<evidence type="ECO:0000256" key="9">
    <source>
        <dbReference type="ARBA" id="ARBA00023224"/>
    </source>
</evidence>
<dbReference type="GO" id="GO:0007165">
    <property type="term" value="P:signal transduction"/>
    <property type="evidence" value="ECO:0007669"/>
    <property type="project" value="UniProtKB-KW"/>
</dbReference>
<evidence type="ECO:0000256" key="4">
    <source>
        <dbReference type="ARBA" id="ARBA00022692"/>
    </source>
</evidence>
<comment type="similarity">
    <text evidence="11">Belongs to the insect chemoreceptor superfamily. Heteromeric odorant receptor channel (TC 1.A.69) family.</text>
</comment>
<evidence type="ECO:0000256" key="1">
    <source>
        <dbReference type="ARBA" id="ARBA00004651"/>
    </source>
</evidence>
<keyword evidence="6 11" id="KW-1133">Transmembrane helix</keyword>
<dbReference type="Pfam" id="PF02949">
    <property type="entry name" value="7tm_6"/>
    <property type="match status" value="1"/>
</dbReference>
<dbReference type="InterPro" id="IPR004117">
    <property type="entry name" value="7tm6_olfct_rcpt"/>
</dbReference>
<dbReference type="PANTHER" id="PTHR21137">
    <property type="entry name" value="ODORANT RECEPTOR"/>
    <property type="match status" value="1"/>
</dbReference>
<keyword evidence="4 11" id="KW-0812">Transmembrane</keyword>
<evidence type="ECO:0000256" key="7">
    <source>
        <dbReference type="ARBA" id="ARBA00023136"/>
    </source>
</evidence>
<feature type="transmembrane region" description="Helical" evidence="11">
    <location>
        <begin position="319"/>
        <end position="339"/>
    </location>
</feature>
<protein>
    <recommendedName>
        <fullName evidence="11">Odorant receptor</fullName>
    </recommendedName>
</protein>
<sequence length="414" mass="47899">MSEIYSMKHCLKYPYFTLDLAATEPFTWSGARTYSYRRIWLRRALLTFGAINLVYQNIGMLIYLFMPRESSAQSTIVQVTETGGIMGLTMVGTSNMLVMFWYGDRIAMLLEKFQQFFPTARLQSKGKFAKQSLRGVEFPHRIEHFVLKSNKLMKLATTLYMFAFAYYNSLPIVEFLYEWTTPGIVWKYRYQSNTWYPWQNERNAKSFASFTLAYVCQVQSSLTGVAFIMAAEFMLCFFTTQLQIHFDYLANALETIDAAGANANEDLKYLINYHSQLLSYSKETNAIFNVSFMVNLCTSAIAICLMGFSMVMISLAHAFKYSIGLTSFIVFTFFICYTGKELTETSDKLLNAAFYGNWYDGNLAYRKMILFFIMRCRIPTELRAYKFTTVSMPTFTAILRSSYSLFTFFQAMGQ</sequence>
<dbReference type="EMBL" id="KP743730">
    <property type="protein sequence ID" value="AKI29046.1"/>
    <property type="molecule type" value="mRNA"/>
</dbReference>
<reference evidence="12" key="1">
    <citation type="submission" date="2015-02" db="EMBL/GenBank/DDBJ databases">
        <title>Discovery of Chemosensory Genes in the Oriental Fruit Fly, Bactrocera dorsalis.</title>
        <authorList>
            <person name="Wu Z."/>
            <person name="Zhang H."/>
            <person name="Bin S."/>
            <person name="Wang Z."/>
            <person name="He H."/>
            <person name="Lin J."/>
        </authorList>
    </citation>
    <scope>NUCLEOTIDE SEQUENCE</scope>
</reference>
<dbReference type="PANTHER" id="PTHR21137:SF44">
    <property type="entry name" value="ODORANT RECEPTOR 13A-RELATED"/>
    <property type="match status" value="1"/>
</dbReference>
<organism evidence="12">
    <name type="scientific">Bactrocera dorsalis</name>
    <name type="common">Oriental fruit fly</name>
    <name type="synonym">Dacus dorsalis</name>
    <dbReference type="NCBI Taxonomy" id="27457"/>
    <lineage>
        <taxon>Eukaryota</taxon>
        <taxon>Metazoa</taxon>
        <taxon>Ecdysozoa</taxon>
        <taxon>Arthropoda</taxon>
        <taxon>Hexapoda</taxon>
        <taxon>Insecta</taxon>
        <taxon>Pterygota</taxon>
        <taxon>Neoptera</taxon>
        <taxon>Endopterygota</taxon>
        <taxon>Diptera</taxon>
        <taxon>Brachycera</taxon>
        <taxon>Muscomorpha</taxon>
        <taxon>Tephritoidea</taxon>
        <taxon>Tephritidae</taxon>
        <taxon>Bactrocera</taxon>
        <taxon>Bactrocera</taxon>
    </lineage>
</organism>
<evidence type="ECO:0000256" key="6">
    <source>
        <dbReference type="ARBA" id="ARBA00022989"/>
    </source>
</evidence>
<keyword evidence="5 11" id="KW-0552">Olfaction</keyword>
<comment type="subcellular location">
    <subcellularLocation>
        <location evidence="1 11">Cell membrane</location>
        <topology evidence="1 11">Multi-pass membrane protein</topology>
    </subcellularLocation>
</comment>
<comment type="subunit">
    <text evidence="10">Interacts with Orco. Complexes exist early in the endomembrane system in olfactory sensory neurons (OSNs), coupling these complexes to the conserved ciliary trafficking pathway.</text>
</comment>
<keyword evidence="2" id="KW-1003">Cell membrane</keyword>
<proteinExistence type="evidence at transcript level"/>
<feature type="transmembrane region" description="Helical" evidence="11">
    <location>
        <begin position="212"/>
        <end position="238"/>
    </location>
</feature>
<evidence type="ECO:0000256" key="8">
    <source>
        <dbReference type="ARBA" id="ARBA00023170"/>
    </source>
</evidence>
<dbReference type="OrthoDB" id="6617147at2759"/>
<dbReference type="AlphaFoldDB" id="A0A0G2UET3"/>
<evidence type="ECO:0000313" key="12">
    <source>
        <dbReference type="EMBL" id="AKI29046.1"/>
    </source>
</evidence>
<dbReference type="GO" id="GO:0005886">
    <property type="term" value="C:plasma membrane"/>
    <property type="evidence" value="ECO:0007669"/>
    <property type="project" value="UniProtKB-SubCell"/>
</dbReference>
<comment type="caution">
    <text evidence="11">Lacks conserved residue(s) required for the propagation of feature annotation.</text>
</comment>